<dbReference type="InterPro" id="IPR039346">
    <property type="entry name" value="AGP25/26"/>
</dbReference>
<gene>
    <name evidence="2" type="ORF">GSMUA_19820.1</name>
</gene>
<dbReference type="EnsemblPlants" id="Ma11_t05570.1">
    <property type="protein sequence ID" value="Ma11_p05570.1"/>
    <property type="gene ID" value="Ma11_g05570"/>
</dbReference>
<dbReference type="PANTHER" id="PTHR35725">
    <property type="entry name" value="CLASSICAL ARABINOGALACTAN PROTEIN 26"/>
    <property type="match status" value="1"/>
</dbReference>
<sequence>MATIFTLFSLFPPSLGHKELLFSTLATFLLLVTTPRPSHSFPLALKTFTISAAPALLPSTPEFSSSAPALAPDTMPVFPTPGGRAGTPPISSLPIIPSSPSPPNPDEIQPNSAVAPSGSTNLTSAAAHSTWSSGRVGMAAACGLALMWW</sequence>
<accession>A0A804L4J7</accession>
<dbReference type="FunCoup" id="A0A804L4J7">
    <property type="interactions" value="119"/>
</dbReference>
<name>A0A804L4J7_MUSAM</name>
<protein>
    <submittedName>
        <fullName evidence="2">(wild Malaysian banana) hypothetical protein</fullName>
    </submittedName>
</protein>
<feature type="compositionally biased region" description="Polar residues" evidence="1">
    <location>
        <begin position="109"/>
        <end position="128"/>
    </location>
</feature>
<evidence type="ECO:0000313" key="4">
    <source>
        <dbReference type="Proteomes" id="UP000012960"/>
    </source>
</evidence>
<dbReference type="Proteomes" id="UP000012960">
    <property type="component" value="Unplaced"/>
</dbReference>
<dbReference type="PANTHER" id="PTHR35725:SF4">
    <property type="entry name" value="CLASSICAL ARABINOGALACTAN PROTEIN 26"/>
    <property type="match status" value="1"/>
</dbReference>
<reference evidence="2" key="1">
    <citation type="submission" date="2021-03" db="EMBL/GenBank/DDBJ databases">
        <authorList>
            <consortium name="Genoscope - CEA"/>
            <person name="William W."/>
        </authorList>
    </citation>
    <scope>NUCLEOTIDE SEQUENCE</scope>
    <source>
        <strain evidence="2">Doubled-haploid Pahang</strain>
    </source>
</reference>
<dbReference type="Gramene" id="Ma11_t05570.1">
    <property type="protein sequence ID" value="Ma11_p05570.1"/>
    <property type="gene ID" value="Ma11_g05570"/>
</dbReference>
<dbReference type="AlphaFoldDB" id="A0A804L4J7"/>
<proteinExistence type="predicted"/>
<reference evidence="3" key="2">
    <citation type="submission" date="2021-05" db="UniProtKB">
        <authorList>
            <consortium name="EnsemblPlants"/>
        </authorList>
    </citation>
    <scope>IDENTIFICATION</scope>
    <source>
        <strain evidence="3">subsp. malaccensis</strain>
    </source>
</reference>
<evidence type="ECO:0000313" key="3">
    <source>
        <dbReference type="EnsemblPlants" id="Ma11_p05570.1"/>
    </source>
</evidence>
<evidence type="ECO:0000256" key="1">
    <source>
        <dbReference type="SAM" id="MobiDB-lite"/>
    </source>
</evidence>
<feature type="region of interest" description="Disordered" evidence="1">
    <location>
        <begin position="61"/>
        <end position="128"/>
    </location>
</feature>
<dbReference type="InParanoid" id="A0A804L4J7"/>
<organism evidence="3 4">
    <name type="scientific">Musa acuminata subsp. malaccensis</name>
    <name type="common">Wild banana</name>
    <name type="synonym">Musa malaccensis</name>
    <dbReference type="NCBI Taxonomy" id="214687"/>
    <lineage>
        <taxon>Eukaryota</taxon>
        <taxon>Viridiplantae</taxon>
        <taxon>Streptophyta</taxon>
        <taxon>Embryophyta</taxon>
        <taxon>Tracheophyta</taxon>
        <taxon>Spermatophyta</taxon>
        <taxon>Magnoliopsida</taxon>
        <taxon>Liliopsida</taxon>
        <taxon>Zingiberales</taxon>
        <taxon>Musaceae</taxon>
        <taxon>Musa</taxon>
    </lineage>
</organism>
<keyword evidence="4" id="KW-1185">Reference proteome</keyword>
<evidence type="ECO:0000313" key="2">
    <source>
        <dbReference type="EMBL" id="CAG1863646.1"/>
    </source>
</evidence>
<dbReference type="EMBL" id="HG996475">
    <property type="protein sequence ID" value="CAG1863646.1"/>
    <property type="molecule type" value="Genomic_DNA"/>
</dbReference>